<feature type="transmembrane region" description="Helical" evidence="1">
    <location>
        <begin position="1019"/>
        <end position="1043"/>
    </location>
</feature>
<feature type="transmembrane region" description="Helical" evidence="1">
    <location>
        <begin position="342"/>
        <end position="364"/>
    </location>
</feature>
<feature type="transmembrane region" description="Helical" evidence="1">
    <location>
        <begin position="751"/>
        <end position="771"/>
    </location>
</feature>
<evidence type="ECO:0000259" key="2">
    <source>
        <dbReference type="Pfam" id="PF07727"/>
    </source>
</evidence>
<comment type="caution">
    <text evidence="3">The sequence shown here is derived from an EMBL/GenBank/DDBJ whole genome shotgun (WGS) entry which is preliminary data.</text>
</comment>
<sequence>MGYDTRMQRSNVEPCLYYTRTEELFVFILAYVDDYIVATSDKQWYDTFVQSFHARYPCKDLGVLDLVMGIGVRWSSGAAYLSQSGYITQMIEAYGLQDARPASLPMTPGCALVPSDGRSSLPYRALLGQLQWIASCTRPDIMAAVSALSRFCTTYGEEHFMALKQVVRYLKGTLDYELVMRRASVPGGSSSHTTTLPVCIYTDADYAGCKNTRKFTSGIAMFPCGSLVIFSSMMQKCVSLSITEAEIIAMSEGAREIKYILNVLDGIVDIHKPIPMYCDNQGAIHLASDYVNNSRSKHIEVQDTMHTFWNEGPSESANIYSYGLGSELNWIRKTETLRSYPLMVLILSMVIGICAGGVSCYVVWARAIWAFNKRHAYLLRQLRYAHMKHKLETEDKAHSKKKKVERRKTHVTVVSQGILSTRVSKVLVENAPPGVSQPFSHSAFFHTEVLVEYLRRSFMDPLELFIYSLPQKEGSQDGLITGMDDAQTLAEEQGTDDGGGVSHIQAARERELNSVPLKRFKMEFNRFCVQHGILPRGEIQDKKLILELAGLAIKRNVSQVDSFVCLGWRNLPAATMDAIVADAASRTNRLTDTITLFLQTNCVATGQETDAIPVVELSMRYNAFCHRIGIPQDQRMQMDNNTQQILAFGAQLVPRQESLLVEGLYVDTIQVTREVPLAKSLTAFFPFPHAFRSFYEDHVDIAGDRVHAISGPWVVLAVRSALSSSAQGVLFPHKEAFGIFRSMLSTPLKRAPAFIVFLLFCGMFVVLGRCWRSLLSITPQELKEGIKVDFSIGNIKKQIKNQVFLRAQSAMDRVMAGCFMEHESGLYRPRMQLHQWAHVGLKCIFSPYSKLWDLVLPALQVRAALVLPLGWSSAQLLYRRLGVQAPIQAVVPMDFPIVASTRPILNPTQVGVVFLLPLPMLMIALYVQASDRVMYASDPEINIFVWSDWTYLWTLSDQTVMAEKLKHMRPLVKCIFYIIPIYLIIGLAAFVCHVTGLRAWDPEVFVQHSYLKRIVTGTFNALCLLTLFTYTSYLGMLAGWLLLGAILNPDAFLPYGVAVLTTLTVAYQRCPSVAPPQQPAGCQLDA</sequence>
<dbReference type="InterPro" id="IPR013103">
    <property type="entry name" value="RVT_2"/>
</dbReference>
<feature type="transmembrane region" description="Helical" evidence="1">
    <location>
        <begin position="974"/>
        <end position="999"/>
    </location>
</feature>
<gene>
    <name evidence="3" type="ORF">CYMTET_52639</name>
</gene>
<evidence type="ECO:0000313" key="4">
    <source>
        <dbReference type="Proteomes" id="UP001190700"/>
    </source>
</evidence>
<dbReference type="PANTHER" id="PTHR11439:SF467">
    <property type="entry name" value="INTEGRASE CATALYTIC DOMAIN-CONTAINING PROTEIN"/>
    <property type="match status" value="1"/>
</dbReference>
<keyword evidence="1" id="KW-0472">Membrane</keyword>
<dbReference type="CDD" id="cd09272">
    <property type="entry name" value="RNase_HI_RT_Ty1"/>
    <property type="match status" value="1"/>
</dbReference>
<keyword evidence="1" id="KW-0812">Transmembrane</keyword>
<evidence type="ECO:0000313" key="3">
    <source>
        <dbReference type="EMBL" id="KAK3237272.1"/>
    </source>
</evidence>
<dbReference type="Pfam" id="PF07727">
    <property type="entry name" value="RVT_2"/>
    <property type="match status" value="1"/>
</dbReference>
<evidence type="ECO:0000256" key="1">
    <source>
        <dbReference type="SAM" id="Phobius"/>
    </source>
</evidence>
<dbReference type="EMBL" id="LGRX02034658">
    <property type="protein sequence ID" value="KAK3237272.1"/>
    <property type="molecule type" value="Genomic_DNA"/>
</dbReference>
<dbReference type="Proteomes" id="UP001190700">
    <property type="component" value="Unassembled WGS sequence"/>
</dbReference>
<feature type="transmembrane region" description="Helical" evidence="1">
    <location>
        <begin position="910"/>
        <end position="927"/>
    </location>
</feature>
<organism evidence="3 4">
    <name type="scientific">Cymbomonas tetramitiformis</name>
    <dbReference type="NCBI Taxonomy" id="36881"/>
    <lineage>
        <taxon>Eukaryota</taxon>
        <taxon>Viridiplantae</taxon>
        <taxon>Chlorophyta</taxon>
        <taxon>Pyramimonadophyceae</taxon>
        <taxon>Pyramimonadales</taxon>
        <taxon>Pyramimonadaceae</taxon>
        <taxon>Cymbomonas</taxon>
    </lineage>
</organism>
<protein>
    <recommendedName>
        <fullName evidence="2">Reverse transcriptase Ty1/copia-type domain-containing protein</fullName>
    </recommendedName>
</protein>
<name>A0AAE0BIW1_9CHLO</name>
<proteinExistence type="predicted"/>
<dbReference type="AlphaFoldDB" id="A0AAE0BIW1"/>
<feature type="domain" description="Reverse transcriptase Ty1/copia-type" evidence="2">
    <location>
        <begin position="4"/>
        <end position="107"/>
    </location>
</feature>
<reference evidence="3 4" key="1">
    <citation type="journal article" date="2015" name="Genome Biol. Evol.">
        <title>Comparative Genomics of a Bacterivorous Green Alga Reveals Evolutionary Causalities and Consequences of Phago-Mixotrophic Mode of Nutrition.</title>
        <authorList>
            <person name="Burns J.A."/>
            <person name="Paasch A."/>
            <person name="Narechania A."/>
            <person name="Kim E."/>
        </authorList>
    </citation>
    <scope>NUCLEOTIDE SEQUENCE [LARGE SCALE GENOMIC DNA]</scope>
    <source>
        <strain evidence="3 4">PLY_AMNH</strain>
    </source>
</reference>
<dbReference type="PANTHER" id="PTHR11439">
    <property type="entry name" value="GAG-POL-RELATED RETROTRANSPOSON"/>
    <property type="match status" value="1"/>
</dbReference>
<keyword evidence="4" id="KW-1185">Reference proteome</keyword>
<accession>A0AAE0BIW1</accession>
<keyword evidence="1" id="KW-1133">Transmembrane helix</keyword>